<feature type="domain" description="PAS" evidence="3">
    <location>
        <begin position="237"/>
        <end position="292"/>
    </location>
</feature>
<dbReference type="InterPro" id="IPR013767">
    <property type="entry name" value="PAS_fold"/>
</dbReference>
<dbReference type="InterPro" id="IPR001610">
    <property type="entry name" value="PAC"/>
</dbReference>
<evidence type="ECO:0000313" key="7">
    <source>
        <dbReference type="EMBL" id="MBT0961042.1"/>
    </source>
</evidence>
<dbReference type="InterPro" id="IPR035919">
    <property type="entry name" value="EAL_sf"/>
</dbReference>
<name>A0A944HAW8_DENI1</name>
<dbReference type="InterPro" id="IPR000160">
    <property type="entry name" value="GGDEF_dom"/>
</dbReference>
<dbReference type="SMART" id="SM00267">
    <property type="entry name" value="GGDEF"/>
    <property type="match status" value="1"/>
</dbReference>
<dbReference type="FunFam" id="3.30.70.270:FF:000001">
    <property type="entry name" value="Diguanylate cyclase domain protein"/>
    <property type="match status" value="1"/>
</dbReference>
<dbReference type="InterPro" id="IPR000700">
    <property type="entry name" value="PAS-assoc_C"/>
</dbReference>
<dbReference type="EMBL" id="JAEKFT010000006">
    <property type="protein sequence ID" value="MBT0961042.1"/>
    <property type="molecule type" value="Genomic_DNA"/>
</dbReference>
<dbReference type="RefSeq" id="WP_214360799.1">
    <property type="nucleotide sequence ID" value="NZ_JAEKFT010000006.1"/>
</dbReference>
<keyword evidence="2" id="KW-0812">Transmembrane</keyword>
<comment type="catalytic activity">
    <reaction evidence="1">
        <text>3',3'-c-di-GMP + H2O = 5'-phosphoguanylyl(3'-&gt;5')guanosine + H(+)</text>
        <dbReference type="Rhea" id="RHEA:24902"/>
        <dbReference type="ChEBI" id="CHEBI:15377"/>
        <dbReference type="ChEBI" id="CHEBI:15378"/>
        <dbReference type="ChEBI" id="CHEBI:58754"/>
        <dbReference type="ChEBI" id="CHEBI:58805"/>
        <dbReference type="EC" id="3.1.4.52"/>
    </reaction>
    <physiologicalReaction direction="left-to-right" evidence="1">
        <dbReference type="Rhea" id="RHEA:24903"/>
    </physiologicalReaction>
</comment>
<dbReference type="GO" id="GO:0071111">
    <property type="term" value="F:cyclic-guanylate-specific phosphodiesterase activity"/>
    <property type="evidence" value="ECO:0007669"/>
    <property type="project" value="UniProtKB-EC"/>
</dbReference>
<dbReference type="CDD" id="cd01948">
    <property type="entry name" value="EAL"/>
    <property type="match status" value="1"/>
</dbReference>
<dbReference type="PROSITE" id="PS50883">
    <property type="entry name" value="EAL"/>
    <property type="match status" value="1"/>
</dbReference>
<dbReference type="SUPFAM" id="SSF55073">
    <property type="entry name" value="Nucleotide cyclase"/>
    <property type="match status" value="1"/>
</dbReference>
<dbReference type="Pfam" id="PF13426">
    <property type="entry name" value="PAS_9"/>
    <property type="match status" value="1"/>
</dbReference>
<feature type="domain" description="EAL" evidence="5">
    <location>
        <begin position="659"/>
        <end position="913"/>
    </location>
</feature>
<evidence type="ECO:0000259" key="5">
    <source>
        <dbReference type="PROSITE" id="PS50883"/>
    </source>
</evidence>
<dbReference type="Proteomes" id="UP000694660">
    <property type="component" value="Unassembled WGS sequence"/>
</dbReference>
<dbReference type="PANTHER" id="PTHR44757">
    <property type="entry name" value="DIGUANYLATE CYCLASE DGCP"/>
    <property type="match status" value="1"/>
</dbReference>
<dbReference type="Pfam" id="PF00563">
    <property type="entry name" value="EAL"/>
    <property type="match status" value="1"/>
</dbReference>
<evidence type="ECO:0000313" key="8">
    <source>
        <dbReference type="Proteomes" id="UP000694660"/>
    </source>
</evidence>
<dbReference type="Gene3D" id="3.20.20.450">
    <property type="entry name" value="EAL domain"/>
    <property type="match status" value="1"/>
</dbReference>
<sequence length="922" mass="101374">MAKSAPHPMSQEFSRHRLTRLLWSLVLLGLFTSGGMTSYVAWRLAGIETRNTENHLTQQTMQLSLEQFRRLASESNSLTDALLRPPGTELPSSENAPLAALDAAVRAARQHGDDRLPLDALSEQVAQMKTLWAQAVQWRAAYPPVAQEAIGRDGAQARATLLADAARLTASGQQLLDALGVVAAEQIAAGHRQSDAALDNALTRLALLAGTVALAFLGLGVLISTHIRRQFVRLADLQQDNALLLNSAGDGVIGLTAEGRLRFINPAAAQMLGVPAGQMVGQPVSAVWQPADDDATPVAELGRSTERIVNRHCRLKRRGGTPLIVDYSALPMFHEGRHAGAVLTFRDISEAEATKAALLESEQKFRDLSEKSLVGIYIIQKGYFTYVNPHFANIFGYTREEIEGRLGPQDLAHPDDFEQVQRNIDKRLRGDVHSIDYRIRCRRKDGTLIHVELLGSATQYGGEPAIIGTLVDITERTRAETRVQYQAFHDSLTDLPNRLLCHDRLEQALKTARRLHQRVAVLFLDLDRFKHVNDSLGHPVGDALLVAVAGRLLHAVRQSDTVARLGGDEFILVLEAIDDHHTPAAIAQKIQHALSEPIQLDDQELIVTTSIGISLFPDDGEDAQTLIKNADAAMYQAKRGGRSTYAFYSPELTLTSTNWLSLESALRRAVPRGELYLDYQPQFDLNDARLIGAEALLRWRHPERGLIPPAEFIPLAEETGLILEIGEWVLNEACRQLAEWRDRGLTPPRLAVNLSRVQLARSDLLGTVTAALGAHRIEPHQLELEITEHCIMEHAEASTRVLHALRERGIRVAIDDFGTGYSSLACLKQLPIDCLKIDRSFIADIPQDTSNQAIVKAIIALGQLMQLDIVAEGVERDEQRHFLRDNGCHSAQGYLLGHPVAPATLEAMFAAGSPATSPAKRS</sequence>
<dbReference type="InterPro" id="IPR052155">
    <property type="entry name" value="Biofilm_reg_signaling"/>
</dbReference>
<dbReference type="SUPFAM" id="SSF141868">
    <property type="entry name" value="EAL domain-like"/>
    <property type="match status" value="1"/>
</dbReference>
<feature type="domain" description="PAS" evidence="3">
    <location>
        <begin position="381"/>
        <end position="431"/>
    </location>
</feature>
<dbReference type="NCBIfam" id="TIGR00229">
    <property type="entry name" value="sensory_box"/>
    <property type="match status" value="2"/>
</dbReference>
<organism evidence="7 8">
    <name type="scientific">Denitromonas iodatirespirans</name>
    <dbReference type="NCBI Taxonomy" id="2795389"/>
    <lineage>
        <taxon>Bacteria</taxon>
        <taxon>Pseudomonadati</taxon>
        <taxon>Pseudomonadota</taxon>
        <taxon>Betaproteobacteria</taxon>
        <taxon>Rhodocyclales</taxon>
        <taxon>Zoogloeaceae</taxon>
        <taxon>Denitromonas</taxon>
    </lineage>
</organism>
<dbReference type="Pfam" id="PF00989">
    <property type="entry name" value="PAS"/>
    <property type="match status" value="1"/>
</dbReference>
<dbReference type="CDD" id="cd01949">
    <property type="entry name" value="GGDEF"/>
    <property type="match status" value="1"/>
</dbReference>
<dbReference type="PROSITE" id="PS50112">
    <property type="entry name" value="PAS"/>
    <property type="match status" value="2"/>
</dbReference>
<dbReference type="SMART" id="SM00052">
    <property type="entry name" value="EAL"/>
    <property type="match status" value="1"/>
</dbReference>
<evidence type="ECO:0000256" key="1">
    <source>
        <dbReference type="ARBA" id="ARBA00051114"/>
    </source>
</evidence>
<dbReference type="InterPro" id="IPR001633">
    <property type="entry name" value="EAL_dom"/>
</dbReference>
<feature type="domain" description="GGDEF" evidence="6">
    <location>
        <begin position="517"/>
        <end position="650"/>
    </location>
</feature>
<dbReference type="InterPro" id="IPR035965">
    <property type="entry name" value="PAS-like_dom_sf"/>
</dbReference>
<evidence type="ECO:0000259" key="6">
    <source>
        <dbReference type="PROSITE" id="PS50887"/>
    </source>
</evidence>
<dbReference type="InterPro" id="IPR043128">
    <property type="entry name" value="Rev_trsase/Diguanyl_cyclase"/>
</dbReference>
<dbReference type="AlphaFoldDB" id="A0A944HAW8"/>
<evidence type="ECO:0000259" key="3">
    <source>
        <dbReference type="PROSITE" id="PS50112"/>
    </source>
</evidence>
<accession>A0A944HAW8</accession>
<dbReference type="Gene3D" id="3.30.70.270">
    <property type="match status" value="1"/>
</dbReference>
<dbReference type="GO" id="GO:0071732">
    <property type="term" value="P:cellular response to nitric oxide"/>
    <property type="evidence" value="ECO:0007669"/>
    <property type="project" value="UniProtKB-ARBA"/>
</dbReference>
<dbReference type="InterPro" id="IPR000014">
    <property type="entry name" value="PAS"/>
</dbReference>
<feature type="domain" description="PAC" evidence="4">
    <location>
        <begin position="433"/>
        <end position="485"/>
    </location>
</feature>
<dbReference type="GO" id="GO:0006355">
    <property type="term" value="P:regulation of DNA-templated transcription"/>
    <property type="evidence" value="ECO:0007669"/>
    <property type="project" value="InterPro"/>
</dbReference>
<protein>
    <submittedName>
        <fullName evidence="7">EAL domain-containing protein</fullName>
    </submittedName>
</protein>
<dbReference type="FunFam" id="3.20.20.450:FF:000001">
    <property type="entry name" value="Cyclic di-GMP phosphodiesterase yahA"/>
    <property type="match status" value="1"/>
</dbReference>
<dbReference type="PROSITE" id="PS50887">
    <property type="entry name" value="GGDEF"/>
    <property type="match status" value="1"/>
</dbReference>
<keyword evidence="8" id="KW-1185">Reference proteome</keyword>
<dbReference type="InterPro" id="IPR029787">
    <property type="entry name" value="Nucleotide_cyclase"/>
</dbReference>
<feature type="transmembrane region" description="Helical" evidence="2">
    <location>
        <begin position="21"/>
        <end position="42"/>
    </location>
</feature>
<evidence type="ECO:0000256" key="2">
    <source>
        <dbReference type="SAM" id="Phobius"/>
    </source>
</evidence>
<evidence type="ECO:0000259" key="4">
    <source>
        <dbReference type="PROSITE" id="PS50113"/>
    </source>
</evidence>
<proteinExistence type="predicted"/>
<dbReference type="PROSITE" id="PS50113">
    <property type="entry name" value="PAC"/>
    <property type="match status" value="1"/>
</dbReference>
<dbReference type="PANTHER" id="PTHR44757:SF2">
    <property type="entry name" value="BIOFILM ARCHITECTURE MAINTENANCE PROTEIN MBAA"/>
    <property type="match status" value="1"/>
</dbReference>
<reference evidence="8" key="1">
    <citation type="journal article" date="2022" name="ISME J.">
        <title>Genetic and phylogenetic analysis of dissimilatory iodate-reducing bacteria identifies potential niches across the world's oceans.</title>
        <authorList>
            <person name="Reyes-Umana V."/>
            <person name="Henning Z."/>
            <person name="Lee K."/>
            <person name="Barnum T.P."/>
            <person name="Coates J.D."/>
        </authorList>
    </citation>
    <scope>NUCLEOTIDE SEQUENCE [LARGE SCALE GENOMIC DNA]</scope>
    <source>
        <strain evidence="8">IR12</strain>
    </source>
</reference>
<comment type="caution">
    <text evidence="7">The sequence shown here is derived from an EMBL/GenBank/DDBJ whole genome shotgun (WGS) entry which is preliminary data.</text>
</comment>
<dbReference type="Gene3D" id="3.30.450.20">
    <property type="entry name" value="PAS domain"/>
    <property type="match status" value="2"/>
</dbReference>
<dbReference type="SUPFAM" id="SSF55785">
    <property type="entry name" value="PYP-like sensor domain (PAS domain)"/>
    <property type="match status" value="2"/>
</dbReference>
<dbReference type="Pfam" id="PF00990">
    <property type="entry name" value="GGDEF"/>
    <property type="match status" value="1"/>
</dbReference>
<dbReference type="SMART" id="SM00086">
    <property type="entry name" value="PAC"/>
    <property type="match status" value="2"/>
</dbReference>
<dbReference type="CDD" id="cd00130">
    <property type="entry name" value="PAS"/>
    <property type="match status" value="2"/>
</dbReference>
<keyword evidence="2" id="KW-1133">Transmembrane helix</keyword>
<dbReference type="SMART" id="SM00091">
    <property type="entry name" value="PAS"/>
    <property type="match status" value="2"/>
</dbReference>
<keyword evidence="2" id="KW-0472">Membrane</keyword>
<feature type="transmembrane region" description="Helical" evidence="2">
    <location>
        <begin position="201"/>
        <end position="223"/>
    </location>
</feature>
<gene>
    <name evidence="7" type="ORF">I8J34_07615</name>
</gene>
<dbReference type="NCBIfam" id="TIGR00254">
    <property type="entry name" value="GGDEF"/>
    <property type="match status" value="1"/>
</dbReference>